<evidence type="ECO:0000313" key="2">
    <source>
        <dbReference type="Proteomes" id="UP000176576"/>
    </source>
</evidence>
<comment type="caution">
    <text evidence="1">The sequence shown here is derived from an EMBL/GenBank/DDBJ whole genome shotgun (WGS) entry which is preliminary data.</text>
</comment>
<dbReference type="Proteomes" id="UP000176576">
    <property type="component" value="Unassembled WGS sequence"/>
</dbReference>
<proteinExistence type="predicted"/>
<gene>
    <name evidence="1" type="ORF">A3J54_01365</name>
</gene>
<dbReference type="SUPFAM" id="SSF46785">
    <property type="entry name" value="Winged helix' DNA-binding domain"/>
    <property type="match status" value="1"/>
</dbReference>
<accession>A0A1G2GAJ6</accession>
<organism evidence="1 2">
    <name type="scientific">Candidatus Ryanbacteria bacterium RIFCSPHIGHO2_02_FULL_45_13b</name>
    <dbReference type="NCBI Taxonomy" id="1802117"/>
    <lineage>
        <taxon>Bacteria</taxon>
        <taxon>Candidatus Ryaniibacteriota</taxon>
    </lineage>
</organism>
<protein>
    <recommendedName>
        <fullName evidence="3">HTH deoR-type domain-containing protein</fullName>
    </recommendedName>
</protein>
<dbReference type="EMBL" id="MHNN01000003">
    <property type="protein sequence ID" value="OGZ47237.1"/>
    <property type="molecule type" value="Genomic_DNA"/>
</dbReference>
<dbReference type="AlphaFoldDB" id="A0A1G2GAJ6"/>
<evidence type="ECO:0000313" key="1">
    <source>
        <dbReference type="EMBL" id="OGZ47237.1"/>
    </source>
</evidence>
<dbReference type="InterPro" id="IPR036390">
    <property type="entry name" value="WH_DNA-bd_sf"/>
</dbReference>
<sequence length="227" mass="25701">MSYTSENTDILLLDRVRRATAALYRVTDILSDNEPMKWKLRNDAVELVDSVIVIEQKEHVFSDSFKYPLLVANRLVSKIAVVSAGGYVSKINFQVLEREYIAISDRLFDKMSDIDKGQNILSDIYIGHNKRHEIIKDVVIEKEKKRGKKNKDQPSSISERQERITSSLAGKGWLHILEIVSLCGGGASAKTIQRDLISLVESGLVQSKGERRWRTYALGENYNESTG</sequence>
<dbReference type="InterPro" id="IPR036388">
    <property type="entry name" value="WH-like_DNA-bd_sf"/>
</dbReference>
<dbReference type="STRING" id="1802117.A3J54_01365"/>
<reference evidence="1 2" key="1">
    <citation type="journal article" date="2016" name="Nat. Commun.">
        <title>Thousands of microbial genomes shed light on interconnected biogeochemical processes in an aquifer system.</title>
        <authorList>
            <person name="Anantharaman K."/>
            <person name="Brown C.T."/>
            <person name="Hug L.A."/>
            <person name="Sharon I."/>
            <person name="Castelle C.J."/>
            <person name="Probst A.J."/>
            <person name="Thomas B.C."/>
            <person name="Singh A."/>
            <person name="Wilkins M.J."/>
            <person name="Karaoz U."/>
            <person name="Brodie E.L."/>
            <person name="Williams K.H."/>
            <person name="Hubbard S.S."/>
            <person name="Banfield J.F."/>
        </authorList>
    </citation>
    <scope>NUCLEOTIDE SEQUENCE [LARGE SCALE GENOMIC DNA]</scope>
</reference>
<evidence type="ECO:0008006" key="3">
    <source>
        <dbReference type="Google" id="ProtNLM"/>
    </source>
</evidence>
<dbReference type="Gene3D" id="1.10.10.10">
    <property type="entry name" value="Winged helix-like DNA-binding domain superfamily/Winged helix DNA-binding domain"/>
    <property type="match status" value="1"/>
</dbReference>
<name>A0A1G2GAJ6_9BACT</name>